<feature type="compositionally biased region" description="Low complexity" evidence="1">
    <location>
        <begin position="409"/>
        <end position="432"/>
    </location>
</feature>
<feature type="compositionally biased region" description="Low complexity" evidence="1">
    <location>
        <begin position="250"/>
        <end position="259"/>
    </location>
</feature>
<gene>
    <name evidence="2" type="ORF">GPECTOR_633g738</name>
</gene>
<feature type="region of interest" description="Disordered" evidence="1">
    <location>
        <begin position="141"/>
        <end position="194"/>
    </location>
</feature>
<feature type="region of interest" description="Disordered" evidence="1">
    <location>
        <begin position="297"/>
        <end position="323"/>
    </location>
</feature>
<feature type="region of interest" description="Disordered" evidence="1">
    <location>
        <begin position="397"/>
        <end position="432"/>
    </location>
</feature>
<comment type="caution">
    <text evidence="2">The sequence shown here is derived from an EMBL/GenBank/DDBJ whole genome shotgun (WGS) entry which is preliminary data.</text>
</comment>
<feature type="compositionally biased region" description="Gly residues" evidence="1">
    <location>
        <begin position="39"/>
        <end position="50"/>
    </location>
</feature>
<evidence type="ECO:0000256" key="1">
    <source>
        <dbReference type="SAM" id="MobiDB-lite"/>
    </source>
</evidence>
<evidence type="ECO:0000313" key="2">
    <source>
        <dbReference type="EMBL" id="KXZ41226.1"/>
    </source>
</evidence>
<proteinExistence type="predicted"/>
<accession>A0A150FUF6</accession>
<name>A0A150FUF6_GONPE</name>
<dbReference type="AlphaFoldDB" id="A0A150FUF6"/>
<keyword evidence="3" id="KW-1185">Reference proteome</keyword>
<feature type="region of interest" description="Disordered" evidence="1">
    <location>
        <begin position="24"/>
        <end position="69"/>
    </location>
</feature>
<organism evidence="2 3">
    <name type="scientific">Gonium pectorale</name>
    <name type="common">Green alga</name>
    <dbReference type="NCBI Taxonomy" id="33097"/>
    <lineage>
        <taxon>Eukaryota</taxon>
        <taxon>Viridiplantae</taxon>
        <taxon>Chlorophyta</taxon>
        <taxon>core chlorophytes</taxon>
        <taxon>Chlorophyceae</taxon>
        <taxon>CS clade</taxon>
        <taxon>Chlamydomonadales</taxon>
        <taxon>Volvocaceae</taxon>
        <taxon>Gonium</taxon>
    </lineage>
</organism>
<dbReference type="OrthoDB" id="10685044at2759"/>
<protein>
    <submittedName>
        <fullName evidence="2">Uncharacterized protein</fullName>
    </submittedName>
</protein>
<sequence>MYGHIYALDEAAVRLTGLGTASLLPMPPPRADGRRRGFPGMGGGGAGSAGGVADPEPGADGAPSASALPVSPDDQAWADLEALLGAATQRSLLWGWLPRSDLADSEAYLFIGLPALALLALLADAADVAPNWAPGMEASWAEGKEAEAGTKEAAAGAGAGAKEGADQGEMGRQGKEAESAGGGERGADAGATATASAASASASASAADVPSAAAAPAALPPRPPRGAAEALRAAPEVLVALTEGADRAEGSAAAASTSSFGGGGGTAQPRPSRRVSIASDAGSVLLHSDYEDRVDEMPPWRLAGDPSSMSHSHGGLSLGAGGAGAAAASERSGLVAASDAPSPVTVVDLTPSPAPATPTGEEAAAATAVAQGQLLPSPAAASLSAATAGDARAAGETVAAAAVPPPPADGRATAGADAAGEEAQSASQGAAAAAAAEPEGSVCAAAAPPACERLDPAAARLLLEQLAEHILTSDIGFHSAADPLRLQKSLAALQVTPVEMRYMAAHTVLVGDPRVGELVPLEPVGVPLGAAGAGGAGAGGAGALVPPSPRSVPGGRDRPFVDHSLAPVAASASDAPQHRSRASDVGDAHSVQGSVAAAAAAGAEAGGAAGAATAAHTVSPQRLAQLHAFTAAVQSVATALSKKARMKEMMGRLLARHGTCGSSVCGEALAAGQA</sequence>
<dbReference type="EMBL" id="LSYV01000630">
    <property type="protein sequence ID" value="KXZ41226.1"/>
    <property type="molecule type" value="Genomic_DNA"/>
</dbReference>
<evidence type="ECO:0000313" key="3">
    <source>
        <dbReference type="Proteomes" id="UP000075714"/>
    </source>
</evidence>
<feature type="region of interest" description="Disordered" evidence="1">
    <location>
        <begin position="537"/>
        <end position="561"/>
    </location>
</feature>
<reference evidence="3" key="1">
    <citation type="journal article" date="2016" name="Nat. Commun.">
        <title>The Gonium pectorale genome demonstrates co-option of cell cycle regulation during the evolution of multicellularity.</title>
        <authorList>
            <person name="Hanschen E.R."/>
            <person name="Marriage T.N."/>
            <person name="Ferris P.J."/>
            <person name="Hamaji T."/>
            <person name="Toyoda A."/>
            <person name="Fujiyama A."/>
            <person name="Neme R."/>
            <person name="Noguchi H."/>
            <person name="Minakuchi Y."/>
            <person name="Suzuki M."/>
            <person name="Kawai-Toyooka H."/>
            <person name="Smith D.R."/>
            <person name="Sparks H."/>
            <person name="Anderson J."/>
            <person name="Bakaric R."/>
            <person name="Luria V."/>
            <person name="Karger A."/>
            <person name="Kirschner M.W."/>
            <person name="Durand P.M."/>
            <person name="Michod R.E."/>
            <person name="Nozaki H."/>
            <person name="Olson B.J."/>
        </authorList>
    </citation>
    <scope>NUCLEOTIDE SEQUENCE [LARGE SCALE GENOMIC DNA]</scope>
    <source>
        <strain evidence="3">NIES-2863</strain>
    </source>
</reference>
<dbReference type="Proteomes" id="UP000075714">
    <property type="component" value="Unassembled WGS sequence"/>
</dbReference>
<feature type="region of interest" description="Disordered" evidence="1">
    <location>
        <begin position="569"/>
        <end position="588"/>
    </location>
</feature>
<feature type="compositionally biased region" description="Low complexity" evidence="1">
    <location>
        <begin position="151"/>
        <end position="162"/>
    </location>
</feature>
<feature type="region of interest" description="Disordered" evidence="1">
    <location>
        <begin position="250"/>
        <end position="275"/>
    </location>
</feature>